<dbReference type="EMBL" id="RPDH01000001">
    <property type="protein sequence ID" value="RPE13073.1"/>
    <property type="molecule type" value="Genomic_DNA"/>
</dbReference>
<feature type="domain" description="DUF6892" evidence="1">
    <location>
        <begin position="160"/>
        <end position="295"/>
    </location>
</feature>
<dbReference type="AlphaFoldDB" id="A0A3N4PWB2"/>
<sequence length="298" mass="34805">MQIQLLGNTLLINGEAMQFPLHIEKLQHLLGNARHNEKKHNHIYTWDDLGILAYSKNGQAVEALTLDIKPGNYDFSPASPFNAQLLIEQTQYKDYYQQHIREAKKISKYDEGGTLIVHDFEVWFDIEGGDLTQVNISHYTPPPPKDTEKYRHRKVEGETIEFADFNFKLAVIQHLMYDKKLLQPAFDLYDFVNNHAEREIDIEDEGYEFIPEVTAWFEDLEIDKKYADEITEIVQEGGDEIYGQVLRFWDGEDSTFNITDFDDTRHFKNLRKMTLFHSENLPEIKAMLAKKGIDVDDI</sequence>
<comment type="caution">
    <text evidence="3">The sequence shown here is derived from an EMBL/GenBank/DDBJ whole genome shotgun (WGS) entry which is preliminary data.</text>
</comment>
<evidence type="ECO:0000313" key="3">
    <source>
        <dbReference type="EMBL" id="RPE13073.1"/>
    </source>
</evidence>
<proteinExistence type="predicted"/>
<protein>
    <submittedName>
        <fullName evidence="3">Uncharacterized protein</fullName>
    </submittedName>
</protein>
<evidence type="ECO:0000259" key="1">
    <source>
        <dbReference type="Pfam" id="PF21832"/>
    </source>
</evidence>
<dbReference type="RefSeq" id="WP_123845588.1">
    <property type="nucleotide sequence ID" value="NZ_RPDH01000001.1"/>
</dbReference>
<organism evidence="3 4">
    <name type="scientific">Chitinophaga lutea</name>
    <dbReference type="NCBI Taxonomy" id="2488634"/>
    <lineage>
        <taxon>Bacteria</taxon>
        <taxon>Pseudomonadati</taxon>
        <taxon>Bacteroidota</taxon>
        <taxon>Chitinophagia</taxon>
        <taxon>Chitinophagales</taxon>
        <taxon>Chitinophagaceae</taxon>
        <taxon>Chitinophaga</taxon>
    </lineage>
</organism>
<evidence type="ECO:0000259" key="2">
    <source>
        <dbReference type="Pfam" id="PF24880"/>
    </source>
</evidence>
<dbReference type="Pfam" id="PF21832">
    <property type="entry name" value="DUF6892"/>
    <property type="match status" value="1"/>
</dbReference>
<dbReference type="Pfam" id="PF24880">
    <property type="entry name" value="DUF7738"/>
    <property type="match status" value="1"/>
</dbReference>
<reference evidence="3 4" key="1">
    <citation type="submission" date="2018-11" db="EMBL/GenBank/DDBJ databases">
        <title>Chitinophaga lutea sp.nov., isolate from arsenic contaminated soil.</title>
        <authorList>
            <person name="Zong Y."/>
        </authorList>
    </citation>
    <scope>NUCLEOTIDE SEQUENCE [LARGE SCALE GENOMIC DNA]</scope>
    <source>
        <strain evidence="3 4">ZY74</strain>
    </source>
</reference>
<accession>A0A3N4PWB2</accession>
<name>A0A3N4PWB2_9BACT</name>
<dbReference type="InterPro" id="IPR056640">
    <property type="entry name" value="DUF7738"/>
</dbReference>
<feature type="domain" description="DUF7738" evidence="2">
    <location>
        <begin position="3"/>
        <end position="100"/>
    </location>
</feature>
<gene>
    <name evidence="3" type="ORF">EGT74_05935</name>
</gene>
<dbReference type="OrthoDB" id="355909at2"/>
<evidence type="ECO:0000313" key="4">
    <source>
        <dbReference type="Proteomes" id="UP000278351"/>
    </source>
</evidence>
<keyword evidence="4" id="KW-1185">Reference proteome</keyword>
<dbReference type="Proteomes" id="UP000278351">
    <property type="component" value="Unassembled WGS sequence"/>
</dbReference>
<dbReference type="InterPro" id="IPR054187">
    <property type="entry name" value="DUF6892"/>
</dbReference>